<organism evidence="1 2">
    <name type="scientific">Microbacterium amylolyticum</name>
    <dbReference type="NCBI Taxonomy" id="936337"/>
    <lineage>
        <taxon>Bacteria</taxon>
        <taxon>Bacillati</taxon>
        <taxon>Actinomycetota</taxon>
        <taxon>Actinomycetes</taxon>
        <taxon>Micrococcales</taxon>
        <taxon>Microbacteriaceae</taxon>
        <taxon>Microbacterium</taxon>
    </lineage>
</organism>
<dbReference type="SUPFAM" id="SSF55144">
    <property type="entry name" value="LigT-like"/>
    <property type="match status" value="1"/>
</dbReference>
<reference evidence="1 2" key="1">
    <citation type="submission" date="2021-03" db="EMBL/GenBank/DDBJ databases">
        <title>Sequencing the genomes of 1000 actinobacteria strains.</title>
        <authorList>
            <person name="Klenk H.-P."/>
        </authorList>
    </citation>
    <scope>NUCLEOTIDE SEQUENCE [LARGE SCALE GENOMIC DNA]</scope>
    <source>
        <strain evidence="1 2">DSM 24221</strain>
    </source>
</reference>
<proteinExistence type="predicted"/>
<comment type="caution">
    <text evidence="1">The sequence shown here is derived from an EMBL/GenBank/DDBJ whole genome shotgun (WGS) entry which is preliminary data.</text>
</comment>
<dbReference type="EMBL" id="JAGIOL010000001">
    <property type="protein sequence ID" value="MBP2436351.1"/>
    <property type="molecule type" value="Genomic_DNA"/>
</dbReference>
<dbReference type="Gene3D" id="3.90.1140.10">
    <property type="entry name" value="Cyclic phosphodiesterase"/>
    <property type="match status" value="1"/>
</dbReference>
<name>A0ABS4ZIN9_9MICO</name>
<dbReference type="InterPro" id="IPR009097">
    <property type="entry name" value="Cyclic_Pdiesterase"/>
</dbReference>
<evidence type="ECO:0008006" key="3">
    <source>
        <dbReference type="Google" id="ProtNLM"/>
    </source>
</evidence>
<protein>
    <recommendedName>
        <fullName evidence="3">DUF1868 domain-containing protein</fullName>
    </recommendedName>
</protein>
<keyword evidence="2" id="KW-1185">Reference proteome</keyword>
<dbReference type="Proteomes" id="UP001519362">
    <property type="component" value="Unassembled WGS sequence"/>
</dbReference>
<evidence type="ECO:0000313" key="2">
    <source>
        <dbReference type="Proteomes" id="UP001519362"/>
    </source>
</evidence>
<dbReference type="RefSeq" id="WP_241244958.1">
    <property type="nucleotide sequence ID" value="NZ_CP049253.1"/>
</dbReference>
<gene>
    <name evidence="1" type="ORF">JOF34_000937</name>
</gene>
<evidence type="ECO:0000313" key="1">
    <source>
        <dbReference type="EMBL" id="MBP2436351.1"/>
    </source>
</evidence>
<dbReference type="Pfam" id="PF13563">
    <property type="entry name" value="2_5_RNA_ligase2"/>
    <property type="match status" value="1"/>
</dbReference>
<accession>A0ABS4ZIN9</accession>
<sequence length="235" mass="26104">MPESNGGRNAGLVNPDERIASDESTRKVFGMVRAFMTDPSLLDSLNGQQYLVVRPAGKVASFYETEQESLLSVLPGSVSFPNTGHVTLRGFYEPERVDALRELLVRWASEQPAIRLQVEGVDGFPPPFQVLIARLQRTPSLIEAYASLTAALDATDFYRIGELTLDEWVFHLSLVYASTLSEPDWEKAHEVSRRELDPAPAEVCATVEFVWYENGIERSERLMLGGVAAEEATGR</sequence>